<dbReference type="PANTHER" id="PTHR43709:SF3">
    <property type="entry name" value="ISOMERASE YBHH-RELATED"/>
    <property type="match status" value="1"/>
</dbReference>
<protein>
    <recommendedName>
        <fullName evidence="5">3-methylitaconate isomerase</fullName>
    </recommendedName>
</protein>
<evidence type="ECO:0008006" key="5">
    <source>
        <dbReference type="Google" id="ProtNLM"/>
    </source>
</evidence>
<keyword evidence="2" id="KW-0413">Isomerase</keyword>
<dbReference type="EMBL" id="JAKGSI010000003">
    <property type="protein sequence ID" value="MCF4006994.1"/>
    <property type="molecule type" value="Genomic_DNA"/>
</dbReference>
<dbReference type="InterPro" id="IPR007400">
    <property type="entry name" value="PrpF-like"/>
</dbReference>
<keyword evidence="4" id="KW-1185">Reference proteome</keyword>
<dbReference type="AlphaFoldDB" id="A0A9X1U0P0"/>
<organism evidence="3 4">
    <name type="scientific">Corynebacterium uropygiale</name>
    <dbReference type="NCBI Taxonomy" id="1775911"/>
    <lineage>
        <taxon>Bacteria</taxon>
        <taxon>Bacillati</taxon>
        <taxon>Actinomycetota</taxon>
        <taxon>Actinomycetes</taxon>
        <taxon>Mycobacteriales</taxon>
        <taxon>Corynebacteriaceae</taxon>
        <taxon>Corynebacterium</taxon>
    </lineage>
</organism>
<dbReference type="Pfam" id="PF04303">
    <property type="entry name" value="PrpF"/>
    <property type="match status" value="1"/>
</dbReference>
<comment type="similarity">
    <text evidence="1">Belongs to the PrpF family.</text>
</comment>
<evidence type="ECO:0000256" key="1">
    <source>
        <dbReference type="ARBA" id="ARBA00007673"/>
    </source>
</evidence>
<reference evidence="3" key="1">
    <citation type="submission" date="2022-01" db="EMBL/GenBank/DDBJ databases">
        <title>Corynebacterium sp. nov isolated from isolated from the feces of the greater white-fronted geese (Anser albifrons) at Poyang Lake, PR China.</title>
        <authorList>
            <person name="Liu Q."/>
        </authorList>
    </citation>
    <scope>NUCLEOTIDE SEQUENCE</scope>
    <source>
        <strain evidence="3">JCM 32435</strain>
    </source>
</reference>
<proteinExistence type="inferred from homology"/>
<gene>
    <name evidence="3" type="ORF">L1O03_07350</name>
</gene>
<evidence type="ECO:0000256" key="2">
    <source>
        <dbReference type="ARBA" id="ARBA00023235"/>
    </source>
</evidence>
<dbReference type="SUPFAM" id="SSF54506">
    <property type="entry name" value="Diaminopimelate epimerase-like"/>
    <property type="match status" value="2"/>
</dbReference>
<dbReference type="RefSeq" id="WP_236119002.1">
    <property type="nucleotide sequence ID" value="NZ_JAKGSI010000003.1"/>
</dbReference>
<sequence>MNSTLPSRLPVAIIRGGTSRAVFCRLRDLPEDPHMRDELCLRLIGSPDPVAIDGLGGGVSSNSKVMFVGTAAEARERGLRIPAELPAEHLISFFAQVSPAEPRVDWRGQCGNISAAISAYALAEGLCSFPDTATEATLPVYNANTGMPLELHHPLDGGRFPTSGDFVLDGVPGSAARVDLRFLLDDVPFRTTEIEGLMTTLIDVANPVAIVRAADIGVDVRLSPAELNADSALLERLEALRQAAGRDMGVENSAVIPRVAIVEPLEDGAGLRARMTSVGIIHHALPGTGLLALGAARTLGAPVIDLPPAEETRIEHPKGEATVSAHLEGERLRWVALARSARIILRGEVELRGDAPRD</sequence>
<dbReference type="Gene3D" id="3.10.310.10">
    <property type="entry name" value="Diaminopimelate Epimerase, Chain A, domain 1"/>
    <property type="match status" value="2"/>
</dbReference>
<evidence type="ECO:0000313" key="3">
    <source>
        <dbReference type="EMBL" id="MCF4006994.1"/>
    </source>
</evidence>
<accession>A0A9X1U0P0</accession>
<name>A0A9X1U0P0_9CORY</name>
<evidence type="ECO:0000313" key="4">
    <source>
        <dbReference type="Proteomes" id="UP001139336"/>
    </source>
</evidence>
<dbReference type="GO" id="GO:0016853">
    <property type="term" value="F:isomerase activity"/>
    <property type="evidence" value="ECO:0007669"/>
    <property type="project" value="UniProtKB-KW"/>
</dbReference>
<dbReference type="PANTHER" id="PTHR43709">
    <property type="entry name" value="ACONITATE ISOMERASE-RELATED"/>
    <property type="match status" value="1"/>
</dbReference>
<dbReference type="Proteomes" id="UP001139336">
    <property type="component" value="Unassembled WGS sequence"/>
</dbReference>
<comment type="caution">
    <text evidence="3">The sequence shown here is derived from an EMBL/GenBank/DDBJ whole genome shotgun (WGS) entry which is preliminary data.</text>
</comment>